<evidence type="ECO:0000313" key="3">
    <source>
        <dbReference type="Proteomes" id="UP001209570"/>
    </source>
</evidence>
<dbReference type="InterPro" id="IPR000953">
    <property type="entry name" value="Chromo/chromo_shadow_dom"/>
</dbReference>
<dbReference type="SUPFAM" id="SSF54160">
    <property type="entry name" value="Chromo domain-like"/>
    <property type="match status" value="1"/>
</dbReference>
<dbReference type="AlphaFoldDB" id="A0AAD5Q558"/>
<evidence type="ECO:0000313" key="2">
    <source>
        <dbReference type="EMBL" id="KAJ0390696.1"/>
    </source>
</evidence>
<dbReference type="Pfam" id="PF00385">
    <property type="entry name" value="Chromo"/>
    <property type="match status" value="1"/>
</dbReference>
<name>A0AAD5Q558_PYTIN</name>
<evidence type="ECO:0000259" key="1">
    <source>
        <dbReference type="PROSITE" id="PS50013"/>
    </source>
</evidence>
<dbReference type="EMBL" id="JAKCXM010001747">
    <property type="protein sequence ID" value="KAJ0390696.1"/>
    <property type="molecule type" value="Genomic_DNA"/>
</dbReference>
<dbReference type="Proteomes" id="UP001209570">
    <property type="component" value="Unassembled WGS sequence"/>
</dbReference>
<dbReference type="SMART" id="SM00298">
    <property type="entry name" value="CHROMO"/>
    <property type="match status" value="1"/>
</dbReference>
<dbReference type="InterPro" id="IPR016197">
    <property type="entry name" value="Chromo-like_dom_sf"/>
</dbReference>
<dbReference type="PROSITE" id="PS50013">
    <property type="entry name" value="CHROMO_2"/>
    <property type="match status" value="1"/>
</dbReference>
<dbReference type="Gene3D" id="2.40.50.40">
    <property type="match status" value="1"/>
</dbReference>
<sequence>MERRRDEANAGRQVLTECFKPGVKVWLYVNQVRPGFAKKLAHLWHGPFRVLERISPYVVRLETDKTTYKFFPVVHTSRLKLWKSFVGRPDETLVNPQSTRFDFDEAMLPEDSFERPLGDDEYEGRPLREYLVKWTGYDEPTWVSEADLTAPALLDDYERARGRFEVMDTDQQ</sequence>
<protein>
    <recommendedName>
        <fullName evidence="1">Chromo domain-containing protein</fullName>
    </recommendedName>
</protein>
<feature type="domain" description="Chromo" evidence="1">
    <location>
        <begin position="111"/>
        <end position="169"/>
    </location>
</feature>
<gene>
    <name evidence="2" type="ORF">P43SY_010221</name>
</gene>
<accession>A0AAD5Q558</accession>
<dbReference type="InterPro" id="IPR023780">
    <property type="entry name" value="Chromo_domain"/>
</dbReference>
<organism evidence="2 3">
    <name type="scientific">Pythium insidiosum</name>
    <name type="common">Pythiosis disease agent</name>
    <dbReference type="NCBI Taxonomy" id="114742"/>
    <lineage>
        <taxon>Eukaryota</taxon>
        <taxon>Sar</taxon>
        <taxon>Stramenopiles</taxon>
        <taxon>Oomycota</taxon>
        <taxon>Peronosporomycetes</taxon>
        <taxon>Pythiales</taxon>
        <taxon>Pythiaceae</taxon>
        <taxon>Pythium</taxon>
    </lineage>
</organism>
<reference evidence="2" key="1">
    <citation type="submission" date="2021-12" db="EMBL/GenBank/DDBJ databases">
        <title>Prjna785345.</title>
        <authorList>
            <person name="Rujirawat T."/>
            <person name="Krajaejun T."/>
        </authorList>
    </citation>
    <scope>NUCLEOTIDE SEQUENCE</scope>
    <source>
        <strain evidence="2">Pi057C3</strain>
    </source>
</reference>
<comment type="caution">
    <text evidence="2">The sequence shown here is derived from an EMBL/GenBank/DDBJ whole genome shotgun (WGS) entry which is preliminary data.</text>
</comment>
<proteinExistence type="predicted"/>
<keyword evidence="3" id="KW-1185">Reference proteome</keyword>